<dbReference type="Pfam" id="PF05615">
    <property type="entry name" value="THOC7"/>
    <property type="match status" value="1"/>
</dbReference>
<comment type="caution">
    <text evidence="4">The sequence shown here is derived from an EMBL/GenBank/DDBJ whole genome shotgun (WGS) entry which is preliminary data.</text>
</comment>
<evidence type="ECO:0000313" key="4">
    <source>
        <dbReference type="EMBL" id="TMS39155.1"/>
    </source>
</evidence>
<dbReference type="STRING" id="34508.A0A4U8V1D6"/>
<dbReference type="GO" id="GO:0006397">
    <property type="term" value="P:mRNA processing"/>
    <property type="evidence" value="ECO:0007669"/>
    <property type="project" value="InterPro"/>
</dbReference>
<dbReference type="Proteomes" id="UP000298663">
    <property type="component" value="Chromosome X"/>
</dbReference>
<dbReference type="EMBL" id="CM016762">
    <property type="protein sequence ID" value="TMS39155.1"/>
    <property type="molecule type" value="Genomic_DNA"/>
</dbReference>
<evidence type="ECO:0000256" key="1">
    <source>
        <dbReference type="ARBA" id="ARBA00004123"/>
    </source>
</evidence>
<name>A0A4U8V1D6_STECR</name>
<reference evidence="4 5" key="2">
    <citation type="journal article" date="2019" name="G3 (Bethesda)">
        <title>Hybrid Assembly of the Genome of the Entomopathogenic Nematode Steinernema carpocapsae Identifies the X-Chromosome.</title>
        <authorList>
            <person name="Serra L."/>
            <person name="Macchietto M."/>
            <person name="Macias-Munoz A."/>
            <person name="McGill C.J."/>
            <person name="Rodriguez I.M."/>
            <person name="Rodriguez B."/>
            <person name="Murad R."/>
            <person name="Mortazavi A."/>
        </authorList>
    </citation>
    <scope>NUCLEOTIDE SEQUENCE [LARGE SCALE GENOMIC DNA]</scope>
    <source>
        <strain evidence="4 5">ALL</strain>
    </source>
</reference>
<accession>A0A4U8V1D6</accession>
<evidence type="ECO:0000256" key="3">
    <source>
        <dbReference type="SAM" id="MobiDB-lite"/>
    </source>
</evidence>
<comment type="subcellular location">
    <subcellularLocation>
        <location evidence="1">Nucleus</location>
    </subcellularLocation>
</comment>
<keyword evidence="2" id="KW-0539">Nucleus</keyword>
<sequence length="232" mass="27757">MEDVLLRKLTADARGTGDDRRFRSLLLHLKHFFEEPSQETFDQIHGLVAHLNMSMQRTQANNYAIDHSRAELHERLEEIREEKAEVYRAEVMALKRLEQGQQLRKHNANCNSLVKRLKKLPPVKRTSKQLSNVNEELNILYVKQKQLENKLKSRRDDLQVMKNVFAHFEESDDEFYEQDDKQLPVDEEFEEKKDPNPRGRTPFTHRERHRHDDHRHKGGRSKRKAAIRHYHK</sequence>
<feature type="compositionally biased region" description="Basic residues" evidence="3">
    <location>
        <begin position="206"/>
        <end position="232"/>
    </location>
</feature>
<dbReference type="GO" id="GO:0000445">
    <property type="term" value="C:THO complex part of transcription export complex"/>
    <property type="evidence" value="ECO:0007669"/>
    <property type="project" value="InterPro"/>
</dbReference>
<keyword evidence="5" id="KW-1185">Reference proteome</keyword>
<proteinExistence type="predicted"/>
<feature type="compositionally biased region" description="Basic and acidic residues" evidence="3">
    <location>
        <begin position="178"/>
        <end position="197"/>
    </location>
</feature>
<feature type="region of interest" description="Disordered" evidence="3">
    <location>
        <begin position="172"/>
        <end position="232"/>
    </location>
</feature>
<evidence type="ECO:0000256" key="2">
    <source>
        <dbReference type="ARBA" id="ARBA00023242"/>
    </source>
</evidence>
<gene>
    <name evidence="4" type="ORF">L596_005725</name>
</gene>
<evidence type="ECO:0008006" key="6">
    <source>
        <dbReference type="Google" id="ProtNLM"/>
    </source>
</evidence>
<evidence type="ECO:0000313" key="5">
    <source>
        <dbReference type="Proteomes" id="UP000298663"/>
    </source>
</evidence>
<protein>
    <recommendedName>
        <fullName evidence="6">THO complex subunit 7 homolog</fullName>
    </recommendedName>
</protein>
<dbReference type="EMBL" id="AZBU02000001">
    <property type="protein sequence ID" value="TMS39155.1"/>
    <property type="molecule type" value="Genomic_DNA"/>
</dbReference>
<dbReference type="AlphaFoldDB" id="A0A4U8V1D6"/>
<dbReference type="InterPro" id="IPR008501">
    <property type="entry name" value="THOC7/Mft1"/>
</dbReference>
<organism evidence="4 5">
    <name type="scientific">Steinernema carpocapsae</name>
    <name type="common">Entomopathogenic nematode</name>
    <dbReference type="NCBI Taxonomy" id="34508"/>
    <lineage>
        <taxon>Eukaryota</taxon>
        <taxon>Metazoa</taxon>
        <taxon>Ecdysozoa</taxon>
        <taxon>Nematoda</taxon>
        <taxon>Chromadorea</taxon>
        <taxon>Rhabditida</taxon>
        <taxon>Tylenchina</taxon>
        <taxon>Panagrolaimomorpha</taxon>
        <taxon>Strongyloidoidea</taxon>
        <taxon>Steinernematidae</taxon>
        <taxon>Steinernema</taxon>
    </lineage>
</organism>
<reference evidence="4 5" key="1">
    <citation type="journal article" date="2015" name="Genome Biol.">
        <title>Comparative genomics of Steinernema reveals deeply conserved gene regulatory networks.</title>
        <authorList>
            <person name="Dillman A.R."/>
            <person name="Macchietto M."/>
            <person name="Porter C.F."/>
            <person name="Rogers A."/>
            <person name="Williams B."/>
            <person name="Antoshechkin I."/>
            <person name="Lee M.M."/>
            <person name="Goodwin Z."/>
            <person name="Lu X."/>
            <person name="Lewis E.E."/>
            <person name="Goodrich-Blair H."/>
            <person name="Stock S.P."/>
            <person name="Adams B.J."/>
            <person name="Sternberg P.W."/>
            <person name="Mortazavi A."/>
        </authorList>
    </citation>
    <scope>NUCLEOTIDE SEQUENCE [LARGE SCALE GENOMIC DNA]</scope>
    <source>
        <strain evidence="4 5">ALL</strain>
    </source>
</reference>